<keyword evidence="10" id="KW-0325">Glycoprotein</keyword>
<keyword evidence="11 13" id="KW-0739">Sodium transport</keyword>
<keyword evidence="3 13" id="KW-0813">Transport</keyword>
<evidence type="ECO:0000256" key="8">
    <source>
        <dbReference type="ARBA" id="ARBA00023065"/>
    </source>
</evidence>
<dbReference type="Pfam" id="PF00858">
    <property type="entry name" value="ASC"/>
    <property type="match status" value="1"/>
</dbReference>
<protein>
    <submittedName>
        <fullName evidence="14">Uncharacterized protein</fullName>
    </submittedName>
</protein>
<evidence type="ECO:0000313" key="14">
    <source>
        <dbReference type="EMBL" id="VDM78224.1"/>
    </source>
</evidence>
<evidence type="ECO:0000313" key="15">
    <source>
        <dbReference type="Proteomes" id="UP000270094"/>
    </source>
</evidence>
<evidence type="ECO:0000256" key="12">
    <source>
        <dbReference type="ARBA" id="ARBA00023303"/>
    </source>
</evidence>
<dbReference type="Proteomes" id="UP000270094">
    <property type="component" value="Unassembled WGS sequence"/>
</dbReference>
<keyword evidence="9" id="KW-0472">Membrane</keyword>
<evidence type="ECO:0000256" key="5">
    <source>
        <dbReference type="ARBA" id="ARBA00022692"/>
    </source>
</evidence>
<evidence type="ECO:0000256" key="4">
    <source>
        <dbReference type="ARBA" id="ARBA00022461"/>
    </source>
</evidence>
<evidence type="ECO:0000256" key="3">
    <source>
        <dbReference type="ARBA" id="ARBA00022448"/>
    </source>
</evidence>
<evidence type="ECO:0000256" key="7">
    <source>
        <dbReference type="ARBA" id="ARBA00023053"/>
    </source>
</evidence>
<reference evidence="14 15" key="1">
    <citation type="submission" date="2018-11" db="EMBL/GenBank/DDBJ databases">
        <authorList>
            <consortium name="Pathogen Informatics"/>
        </authorList>
    </citation>
    <scope>NUCLEOTIDE SEQUENCE [LARGE SCALE GENOMIC DNA]</scope>
</reference>
<dbReference type="EMBL" id="UYYB01101350">
    <property type="protein sequence ID" value="VDM78224.1"/>
    <property type="molecule type" value="Genomic_DNA"/>
</dbReference>
<proteinExistence type="inferred from homology"/>
<keyword evidence="4 13" id="KW-0894">Sodium channel</keyword>
<evidence type="ECO:0000256" key="10">
    <source>
        <dbReference type="ARBA" id="ARBA00023180"/>
    </source>
</evidence>
<keyword evidence="5 13" id="KW-0812">Transmembrane</keyword>
<dbReference type="InterPro" id="IPR001873">
    <property type="entry name" value="ENaC"/>
</dbReference>
<keyword evidence="12 13" id="KW-0407">Ion channel</keyword>
<evidence type="ECO:0000256" key="6">
    <source>
        <dbReference type="ARBA" id="ARBA00022989"/>
    </source>
</evidence>
<dbReference type="OrthoDB" id="8065060at2759"/>
<comment type="similarity">
    <text evidence="2 13">Belongs to the amiloride-sensitive sodium channel (TC 1.A.6) family.</text>
</comment>
<gene>
    <name evidence="14" type="ORF">SVUK_LOCUS13222</name>
</gene>
<organism evidence="14 15">
    <name type="scientific">Strongylus vulgaris</name>
    <name type="common">Blood worm</name>
    <dbReference type="NCBI Taxonomy" id="40348"/>
    <lineage>
        <taxon>Eukaryota</taxon>
        <taxon>Metazoa</taxon>
        <taxon>Ecdysozoa</taxon>
        <taxon>Nematoda</taxon>
        <taxon>Chromadorea</taxon>
        <taxon>Rhabditida</taxon>
        <taxon>Rhabditina</taxon>
        <taxon>Rhabditomorpha</taxon>
        <taxon>Strongyloidea</taxon>
        <taxon>Strongylidae</taxon>
        <taxon>Strongylus</taxon>
    </lineage>
</organism>
<comment type="subcellular location">
    <subcellularLocation>
        <location evidence="1">Membrane</location>
        <topology evidence="1">Multi-pass membrane protein</topology>
    </subcellularLocation>
</comment>
<name>A0A3P7JIR7_STRVU</name>
<dbReference type="GO" id="GO:0016020">
    <property type="term" value="C:membrane"/>
    <property type="evidence" value="ECO:0007669"/>
    <property type="project" value="UniProtKB-SubCell"/>
</dbReference>
<keyword evidence="8 13" id="KW-0406">Ion transport</keyword>
<evidence type="ECO:0000256" key="9">
    <source>
        <dbReference type="ARBA" id="ARBA00023136"/>
    </source>
</evidence>
<keyword evidence="6" id="KW-1133">Transmembrane helix</keyword>
<keyword evidence="15" id="KW-1185">Reference proteome</keyword>
<accession>A0A3P7JIR7</accession>
<keyword evidence="7" id="KW-0915">Sodium</keyword>
<dbReference type="GO" id="GO:0005272">
    <property type="term" value="F:sodium channel activity"/>
    <property type="evidence" value="ECO:0007669"/>
    <property type="project" value="UniProtKB-KW"/>
</dbReference>
<evidence type="ECO:0000256" key="13">
    <source>
        <dbReference type="RuleBase" id="RU000679"/>
    </source>
</evidence>
<evidence type="ECO:0000256" key="1">
    <source>
        <dbReference type="ARBA" id="ARBA00004141"/>
    </source>
</evidence>
<dbReference type="AlphaFoldDB" id="A0A3P7JIR7"/>
<sequence>MNSLFYLDSKGGQPTLDGQGIYRSVAQNLNYWIISQKVNFAINPNSRPGSSTDVSSIDSGSNNMHRSVTFNSCNDYYEKESSMPRRIGFKQRASQVILQVPVEHLRRIRETEGIGSISRETQHFSPVRKLMESFINIVKMPKVSFLISENGMDFPMITMCNFNPVKKSYIKELNKTGEFSDHLLDYLMESLMDTEAFYGNADRAELHVGDRALQVYQKQYPNFTFEGFFDDAGCSTSFFTPIFFYYSNNLQ</sequence>
<evidence type="ECO:0000256" key="2">
    <source>
        <dbReference type="ARBA" id="ARBA00007193"/>
    </source>
</evidence>
<evidence type="ECO:0000256" key="11">
    <source>
        <dbReference type="ARBA" id="ARBA00023201"/>
    </source>
</evidence>